<dbReference type="GO" id="GO:0005778">
    <property type="term" value="C:peroxisomal membrane"/>
    <property type="evidence" value="ECO:0007669"/>
    <property type="project" value="UniProtKB-SubCell"/>
</dbReference>
<dbReference type="GO" id="GO:1990429">
    <property type="term" value="C:peroxisomal importomer complex"/>
    <property type="evidence" value="ECO:0007669"/>
    <property type="project" value="TreeGrafter"/>
</dbReference>
<comment type="pathway">
    <text evidence="2">Protein modification; protein ubiquitination.</text>
</comment>
<keyword evidence="16" id="KW-1185">Reference proteome</keyword>
<evidence type="ECO:0000256" key="1">
    <source>
        <dbReference type="ARBA" id="ARBA00004585"/>
    </source>
</evidence>
<dbReference type="SMART" id="SM00184">
    <property type="entry name" value="RING"/>
    <property type="match status" value="1"/>
</dbReference>
<dbReference type="PANTHER" id="PTHR12888:SF0">
    <property type="entry name" value="PEROXISOME ASSEMBLY PROTEIN 12"/>
    <property type="match status" value="1"/>
</dbReference>
<keyword evidence="6" id="KW-0479">Metal-binding</keyword>
<evidence type="ECO:0000256" key="2">
    <source>
        <dbReference type="ARBA" id="ARBA00004906"/>
    </source>
</evidence>
<comment type="caution">
    <text evidence="15">The sequence shown here is derived from an EMBL/GenBank/DDBJ whole genome shotgun (WGS) entry which is preliminary data.</text>
</comment>
<proteinExistence type="inferred from homology"/>
<dbReference type="OrthoDB" id="107372at2759"/>
<evidence type="ECO:0000256" key="12">
    <source>
        <dbReference type="ARBA" id="ARBA00023140"/>
    </source>
</evidence>
<comment type="similarity">
    <text evidence="3">Belongs to the pex2/pex10/pex12 family.</text>
</comment>
<evidence type="ECO:0000256" key="3">
    <source>
        <dbReference type="ARBA" id="ARBA00008704"/>
    </source>
</evidence>
<accession>A0A8J5XGU5</accession>
<name>A0A8J5XGU5_DIALT</name>
<dbReference type="Gene3D" id="3.30.40.10">
    <property type="entry name" value="Zinc/RING finger domain, C3HC4 (zinc finger)"/>
    <property type="match status" value="1"/>
</dbReference>
<keyword evidence="11" id="KW-0472">Membrane</keyword>
<dbReference type="EMBL" id="JAGTXO010000007">
    <property type="protein sequence ID" value="KAG8466938.1"/>
    <property type="molecule type" value="Genomic_DNA"/>
</dbReference>
<protein>
    <recommendedName>
        <fullName evidence="13">Peroxin-12</fullName>
    </recommendedName>
</protein>
<keyword evidence="12" id="KW-0576">Peroxisome</keyword>
<evidence type="ECO:0000256" key="5">
    <source>
        <dbReference type="ARBA" id="ARBA00022692"/>
    </source>
</evidence>
<organism evidence="15 16">
    <name type="scientific">Diacronema lutheri</name>
    <name type="common">Unicellular marine alga</name>
    <name type="synonym">Monochrysis lutheri</name>
    <dbReference type="NCBI Taxonomy" id="2081491"/>
    <lineage>
        <taxon>Eukaryota</taxon>
        <taxon>Haptista</taxon>
        <taxon>Haptophyta</taxon>
        <taxon>Pavlovophyceae</taxon>
        <taxon>Pavlovales</taxon>
        <taxon>Pavlovaceae</taxon>
        <taxon>Diacronema</taxon>
    </lineage>
</organism>
<evidence type="ECO:0000256" key="13">
    <source>
        <dbReference type="ARBA" id="ARBA00029692"/>
    </source>
</evidence>
<evidence type="ECO:0000256" key="6">
    <source>
        <dbReference type="ARBA" id="ARBA00022723"/>
    </source>
</evidence>
<dbReference type="Pfam" id="PF04757">
    <property type="entry name" value="Pex2_Pex12"/>
    <property type="match status" value="1"/>
</dbReference>
<dbReference type="InterPro" id="IPR017375">
    <property type="entry name" value="PEX12"/>
</dbReference>
<evidence type="ECO:0000313" key="15">
    <source>
        <dbReference type="EMBL" id="KAG8466938.1"/>
    </source>
</evidence>
<evidence type="ECO:0000256" key="7">
    <source>
        <dbReference type="ARBA" id="ARBA00022771"/>
    </source>
</evidence>
<evidence type="ECO:0000256" key="11">
    <source>
        <dbReference type="ARBA" id="ARBA00023136"/>
    </source>
</evidence>
<dbReference type="GO" id="GO:0008270">
    <property type="term" value="F:zinc ion binding"/>
    <property type="evidence" value="ECO:0007669"/>
    <property type="project" value="UniProtKB-KW"/>
</dbReference>
<feature type="domain" description="RING-type" evidence="14">
    <location>
        <begin position="391"/>
        <end position="428"/>
    </location>
</feature>
<keyword evidence="7" id="KW-0863">Zinc-finger</keyword>
<gene>
    <name evidence="15" type="ORF">KFE25_008317</name>
</gene>
<evidence type="ECO:0000256" key="10">
    <source>
        <dbReference type="ARBA" id="ARBA00022989"/>
    </source>
</evidence>
<dbReference type="Proteomes" id="UP000751190">
    <property type="component" value="Unassembled WGS sequence"/>
</dbReference>
<keyword evidence="8" id="KW-0862">Zinc</keyword>
<evidence type="ECO:0000313" key="16">
    <source>
        <dbReference type="Proteomes" id="UP000751190"/>
    </source>
</evidence>
<dbReference type="InterPro" id="IPR013083">
    <property type="entry name" value="Znf_RING/FYVE/PHD"/>
</dbReference>
<comment type="subcellular location">
    <subcellularLocation>
        <location evidence="1">Peroxisome membrane</location>
        <topology evidence="1">Multi-pass membrane protein</topology>
    </subcellularLocation>
</comment>
<keyword evidence="9" id="KW-0653">Protein transport</keyword>
<evidence type="ECO:0000256" key="8">
    <source>
        <dbReference type="ARBA" id="ARBA00022833"/>
    </source>
</evidence>
<sequence length="445" mass="47294">MLHNPLTLHASPRTPTVIELLAAERLMPQLREALQYTLAIVAARLPALLPLHAHADEVWALCCLALESHCLRSADGSFAEGFYGVRRARVQSDGRARRLTDWQRRVSLLALVLAPYVYAKLATAHAEATERVAAEGLARASARGPPPVLPSPAVAAAAQPQSLARASPRPSDGSAGSRSAMLARVLSRAPAAVRARVVALLALAHWAATRVRRAGARVFPALETLVEAERFCWQLAHAFGASSRWSTLLAGAQMQLVRRAAHDELEVERAVASAAAAADDRGDGAGGELNGSLRALIAQARSATRLARAGPARNARALARALARTLQLSGSVALAHARHALVVLVVAIKLLHWWFSPGVETTRPALIRMPPPPALPPARGGVVPAAERGVCALCRMPRVNPTLAPSGYVFCYACIFGALERHGRCPVTLMPAPVSALRKVYEGEP</sequence>
<dbReference type="GO" id="GO:0006513">
    <property type="term" value="P:protein monoubiquitination"/>
    <property type="evidence" value="ECO:0007669"/>
    <property type="project" value="TreeGrafter"/>
</dbReference>
<dbReference type="AlphaFoldDB" id="A0A8J5XGU5"/>
<dbReference type="InterPro" id="IPR006845">
    <property type="entry name" value="Pex_N"/>
</dbReference>
<dbReference type="PANTHER" id="PTHR12888">
    <property type="entry name" value="PEROXISOME ASSEMBLY PROTEIN 12 PEROXIN-12"/>
    <property type="match status" value="1"/>
</dbReference>
<dbReference type="InterPro" id="IPR001841">
    <property type="entry name" value="Znf_RING"/>
</dbReference>
<keyword evidence="10" id="KW-1133">Transmembrane helix</keyword>
<keyword evidence="5" id="KW-0812">Transmembrane</keyword>
<evidence type="ECO:0000259" key="14">
    <source>
        <dbReference type="SMART" id="SM00184"/>
    </source>
</evidence>
<evidence type="ECO:0000256" key="9">
    <source>
        <dbReference type="ARBA" id="ARBA00022927"/>
    </source>
</evidence>
<keyword evidence="4" id="KW-0813">Transport</keyword>
<dbReference type="GO" id="GO:0016558">
    <property type="term" value="P:protein import into peroxisome matrix"/>
    <property type="evidence" value="ECO:0007669"/>
    <property type="project" value="InterPro"/>
</dbReference>
<evidence type="ECO:0000256" key="4">
    <source>
        <dbReference type="ARBA" id="ARBA00022448"/>
    </source>
</evidence>
<dbReference type="OMA" id="QHYLARC"/>
<reference evidence="15" key="1">
    <citation type="submission" date="2021-05" db="EMBL/GenBank/DDBJ databases">
        <title>The genome of the haptophyte Pavlova lutheri (Diacronema luteri, Pavlovales) - a model for lipid biosynthesis in eukaryotic algae.</title>
        <authorList>
            <person name="Hulatt C.J."/>
            <person name="Posewitz M.C."/>
        </authorList>
    </citation>
    <scope>NUCLEOTIDE SEQUENCE</scope>
    <source>
        <strain evidence="15">NIVA-4/92</strain>
    </source>
</reference>
<dbReference type="CDD" id="cd16451">
    <property type="entry name" value="mRING_PEX12"/>
    <property type="match status" value="1"/>
</dbReference>
<dbReference type="SUPFAM" id="SSF57850">
    <property type="entry name" value="RING/U-box"/>
    <property type="match status" value="1"/>
</dbReference>
<dbReference type="GO" id="GO:0004842">
    <property type="term" value="F:ubiquitin-protein transferase activity"/>
    <property type="evidence" value="ECO:0007669"/>
    <property type="project" value="TreeGrafter"/>
</dbReference>